<organism evidence="2 3">
    <name type="scientific">Rhizobium leguminosarum bv. trifolii WSM2297</name>
    <dbReference type="NCBI Taxonomy" id="754762"/>
    <lineage>
        <taxon>Bacteria</taxon>
        <taxon>Pseudomonadati</taxon>
        <taxon>Pseudomonadota</taxon>
        <taxon>Alphaproteobacteria</taxon>
        <taxon>Hyphomicrobiales</taxon>
        <taxon>Rhizobiaceae</taxon>
        <taxon>Rhizobium/Agrobacterium group</taxon>
        <taxon>Rhizobium</taxon>
    </lineage>
</organism>
<gene>
    <name evidence="2" type="ORF">Rleg4DRAFT_4680</name>
</gene>
<evidence type="ECO:0000313" key="3">
    <source>
        <dbReference type="Proteomes" id="UP000005732"/>
    </source>
</evidence>
<dbReference type="InterPro" id="IPR049809">
    <property type="entry name" value="YehF/YfeS-like_WGR"/>
</dbReference>
<dbReference type="Proteomes" id="UP000005732">
    <property type="component" value="Unassembled WGS sequence"/>
</dbReference>
<dbReference type="PROSITE" id="PS51977">
    <property type="entry name" value="WGR"/>
    <property type="match status" value="1"/>
</dbReference>
<dbReference type="RefSeq" id="WP_003577436.1">
    <property type="nucleotide sequence ID" value="NZ_JH719394.1"/>
</dbReference>
<proteinExistence type="predicted"/>
<dbReference type="Gene3D" id="2.20.140.10">
    <property type="entry name" value="WGR domain"/>
    <property type="match status" value="1"/>
</dbReference>
<dbReference type="SUPFAM" id="SSF142921">
    <property type="entry name" value="WGR domain-like"/>
    <property type="match status" value="1"/>
</dbReference>
<name>J0CH97_RHILT</name>
<dbReference type="SMART" id="SM00773">
    <property type="entry name" value="WGR"/>
    <property type="match status" value="1"/>
</dbReference>
<feature type="domain" description="WGR" evidence="1">
    <location>
        <begin position="6"/>
        <end position="98"/>
    </location>
</feature>
<evidence type="ECO:0000259" key="1">
    <source>
        <dbReference type="PROSITE" id="PS51977"/>
    </source>
</evidence>
<dbReference type="AlphaFoldDB" id="J0CH97"/>
<dbReference type="InterPro" id="IPR036930">
    <property type="entry name" value="WGR_dom_sf"/>
</dbReference>
<accession>J0CH97</accession>
<dbReference type="InterPro" id="IPR008893">
    <property type="entry name" value="WGR_domain"/>
</dbReference>
<reference evidence="2 3" key="1">
    <citation type="submission" date="2012-02" db="EMBL/GenBank/DDBJ databases">
        <title>Improved High-Quality Draft Sequence of Rhizobium leguminosarum bv. trifolii WSM2297.</title>
        <authorList>
            <consortium name="US DOE Joint Genome Institute"/>
            <person name="Lucas S."/>
            <person name="Han J."/>
            <person name="Lapidus A."/>
            <person name="Cheng J.-F."/>
            <person name="Goodwin L."/>
            <person name="Pitluck S."/>
            <person name="Peters L."/>
            <person name="Ovchinnikova G."/>
            <person name="Zhang X."/>
            <person name="Detter J.C."/>
            <person name="Han C."/>
            <person name="Tapia R."/>
            <person name="Land M."/>
            <person name="Hauser L."/>
            <person name="Kyrpides N."/>
            <person name="Ivanova N."/>
            <person name="Pagani I."/>
            <person name="Brau L."/>
            <person name="Yates R."/>
            <person name="O'Hara G."/>
            <person name="Rui T."/>
            <person name="Howieson J."/>
            <person name="Reeve W."/>
            <person name="Woyke T."/>
        </authorList>
    </citation>
    <scope>NUCLEOTIDE SEQUENCE [LARGE SCALE GENOMIC DNA]</scope>
    <source>
        <strain evidence="2 3">WSM2297</strain>
    </source>
</reference>
<dbReference type="EMBL" id="JH719394">
    <property type="protein sequence ID" value="EJC82947.1"/>
    <property type="molecule type" value="Genomic_DNA"/>
</dbReference>
<sequence>MKATIPSMSHEEKDELHLRRIDPVQNMRRFYTLQIQPTLFGGASLVRYWGRIGTNGQAKINTYDDPHRAKAAYWQLERVKRRRGYKEPEASKNSASHDVAIFAGKRARIPTLLPSLQAENVDD</sequence>
<evidence type="ECO:0000313" key="2">
    <source>
        <dbReference type="EMBL" id="EJC82947.1"/>
    </source>
</evidence>
<protein>
    <recommendedName>
        <fullName evidence="1">WGR domain-containing protein</fullName>
    </recommendedName>
</protein>
<dbReference type="CDD" id="cd07996">
    <property type="entry name" value="WGR_MMR_like"/>
    <property type="match status" value="1"/>
</dbReference>
<dbReference type="Pfam" id="PF05406">
    <property type="entry name" value="WGR"/>
    <property type="match status" value="1"/>
</dbReference>
<dbReference type="HOGENOM" id="CLU_155888_0_1_5"/>